<evidence type="ECO:0000259" key="9">
    <source>
        <dbReference type="PROSITE" id="PS50928"/>
    </source>
</evidence>
<evidence type="ECO:0000256" key="3">
    <source>
        <dbReference type="ARBA" id="ARBA00022475"/>
    </source>
</evidence>
<dbReference type="InterPro" id="IPR035906">
    <property type="entry name" value="MetI-like_sf"/>
</dbReference>
<gene>
    <name evidence="10" type="ORF">FIC82_015310</name>
</gene>
<reference evidence="11" key="1">
    <citation type="journal article" date="2022" name="Int. J. Syst. Evol. Microbiol.">
        <title>Cellulosimicrobium protaetiae sp. nov., isolated from the gut of the larva of Protaetia brevitarsis seulensis.</title>
        <authorList>
            <person name="Le Han H."/>
            <person name="Nguyen T.T.H."/>
            <person name="Li Z."/>
            <person name="Shin N.R."/>
            <person name="Kim S.G."/>
        </authorList>
    </citation>
    <scope>NUCLEOTIDE SEQUENCE [LARGE SCALE GENOMIC DNA]</scope>
    <source>
        <strain evidence="11">BI34</strain>
    </source>
</reference>
<keyword evidence="4 7" id="KW-0812">Transmembrane</keyword>
<evidence type="ECO:0000256" key="7">
    <source>
        <dbReference type="RuleBase" id="RU363032"/>
    </source>
</evidence>
<keyword evidence="2 7" id="KW-0813">Transport</keyword>
<evidence type="ECO:0000256" key="2">
    <source>
        <dbReference type="ARBA" id="ARBA00022448"/>
    </source>
</evidence>
<evidence type="ECO:0000256" key="5">
    <source>
        <dbReference type="ARBA" id="ARBA00022989"/>
    </source>
</evidence>
<comment type="similarity">
    <text evidence="7">Belongs to the binding-protein-dependent transport system permease family.</text>
</comment>
<dbReference type="RefSeq" id="WP_168731957.1">
    <property type="nucleotide sequence ID" value="NZ_CP052757.1"/>
</dbReference>
<evidence type="ECO:0000256" key="6">
    <source>
        <dbReference type="ARBA" id="ARBA00023136"/>
    </source>
</evidence>
<dbReference type="PANTHER" id="PTHR43005">
    <property type="entry name" value="BLR7065 PROTEIN"/>
    <property type="match status" value="1"/>
</dbReference>
<dbReference type="KEGG" id="cprt:FIC82_015310"/>
<evidence type="ECO:0000256" key="4">
    <source>
        <dbReference type="ARBA" id="ARBA00022692"/>
    </source>
</evidence>
<name>A0A6M5UJF0_9MICO</name>
<proteinExistence type="inferred from homology"/>
<feature type="transmembrane region" description="Helical" evidence="7">
    <location>
        <begin position="162"/>
        <end position="185"/>
    </location>
</feature>
<dbReference type="Pfam" id="PF00528">
    <property type="entry name" value="BPD_transp_1"/>
    <property type="match status" value="1"/>
</dbReference>
<accession>A0A6M5UJF0</accession>
<keyword evidence="3" id="KW-1003">Cell membrane</keyword>
<feature type="transmembrane region" description="Helical" evidence="7">
    <location>
        <begin position="126"/>
        <end position="150"/>
    </location>
</feature>
<dbReference type="GO" id="GO:0055085">
    <property type="term" value="P:transmembrane transport"/>
    <property type="evidence" value="ECO:0007669"/>
    <property type="project" value="InterPro"/>
</dbReference>
<dbReference type="CDD" id="cd06261">
    <property type="entry name" value="TM_PBP2"/>
    <property type="match status" value="1"/>
</dbReference>
<evidence type="ECO:0000313" key="10">
    <source>
        <dbReference type="EMBL" id="QJW37341.1"/>
    </source>
</evidence>
<feature type="domain" description="ABC transmembrane type-1" evidence="9">
    <location>
        <begin position="127"/>
        <end position="340"/>
    </location>
</feature>
<dbReference type="Proteomes" id="UP000451354">
    <property type="component" value="Chromosome"/>
</dbReference>
<feature type="compositionally biased region" description="Low complexity" evidence="8">
    <location>
        <begin position="46"/>
        <end position="55"/>
    </location>
</feature>
<feature type="transmembrane region" description="Helical" evidence="7">
    <location>
        <begin position="67"/>
        <end position="88"/>
    </location>
</feature>
<evidence type="ECO:0000256" key="1">
    <source>
        <dbReference type="ARBA" id="ARBA00004651"/>
    </source>
</evidence>
<evidence type="ECO:0000256" key="8">
    <source>
        <dbReference type="SAM" id="MobiDB-lite"/>
    </source>
</evidence>
<dbReference type="Gene3D" id="1.10.3720.10">
    <property type="entry name" value="MetI-like"/>
    <property type="match status" value="1"/>
</dbReference>
<dbReference type="InterPro" id="IPR000515">
    <property type="entry name" value="MetI-like"/>
</dbReference>
<feature type="region of interest" description="Disordered" evidence="8">
    <location>
        <begin position="1"/>
        <end position="55"/>
    </location>
</feature>
<dbReference type="PANTHER" id="PTHR43005:SF2">
    <property type="entry name" value="INTEGRAL MEMBRANE SUGAR TRANSPORT PROTEIN"/>
    <property type="match status" value="1"/>
</dbReference>
<dbReference type="AlphaFoldDB" id="A0A6M5UJF0"/>
<comment type="subcellular location">
    <subcellularLocation>
        <location evidence="1 7">Cell membrane</location>
        <topology evidence="1 7">Multi-pass membrane protein</topology>
    </subcellularLocation>
</comment>
<keyword evidence="11" id="KW-1185">Reference proteome</keyword>
<dbReference type="PROSITE" id="PS50928">
    <property type="entry name" value="ABC_TM1"/>
    <property type="match status" value="1"/>
</dbReference>
<organism evidence="10 11">
    <name type="scientific">Cellulosimicrobium protaetiae</name>
    <dbReference type="NCBI Taxonomy" id="2587808"/>
    <lineage>
        <taxon>Bacteria</taxon>
        <taxon>Bacillati</taxon>
        <taxon>Actinomycetota</taxon>
        <taxon>Actinomycetes</taxon>
        <taxon>Micrococcales</taxon>
        <taxon>Promicromonosporaceae</taxon>
        <taxon>Cellulosimicrobium</taxon>
    </lineage>
</organism>
<keyword evidence="5 7" id="KW-1133">Transmembrane helix</keyword>
<protein>
    <submittedName>
        <fullName evidence="10">Sugar ABC transporter permease</fullName>
    </submittedName>
</protein>
<sequence>MNAGPPAEPAPRGRHAAPPTASEDAPTRRGATTRAESRAGTGTDPRGAPDAAAKAARSDRARAEARLGWYLAGPAFVVMLAVTLYPILQAVYDSLFNYKLTAPDDRAFVGLNNYLVILSDPVWWKALWVTLLITVITVAIELVLGFALALVMHRAIKRLRGLLRTAILVPYGIITVVSAFAWFYAFDITSGYVNHWFDWVPGIGPDLNWFAQQGTSLFVIIASEVWKTTPFISLLLLAGLAQVPGDLEEAAKVDGATAWQRFTRVIVPNMKAAIMVAVLFRALDAFRIFDNVFIMTNGANGTEVLSLLAYRTSIGQLQIGMGSAISVLLFLCVVLICFVAIKLFKVDLAGARGEK</sequence>
<dbReference type="SUPFAM" id="SSF161098">
    <property type="entry name" value="MetI-like"/>
    <property type="match status" value="1"/>
</dbReference>
<evidence type="ECO:0000313" key="11">
    <source>
        <dbReference type="Proteomes" id="UP000451354"/>
    </source>
</evidence>
<feature type="transmembrane region" description="Helical" evidence="7">
    <location>
        <begin position="319"/>
        <end position="344"/>
    </location>
</feature>
<dbReference type="GO" id="GO:0005886">
    <property type="term" value="C:plasma membrane"/>
    <property type="evidence" value="ECO:0007669"/>
    <property type="project" value="UniProtKB-SubCell"/>
</dbReference>
<keyword evidence="6 7" id="KW-0472">Membrane</keyword>
<dbReference type="EMBL" id="CP052757">
    <property type="protein sequence ID" value="QJW37341.1"/>
    <property type="molecule type" value="Genomic_DNA"/>
</dbReference>